<feature type="transmembrane region" description="Helical" evidence="6">
    <location>
        <begin position="140"/>
        <end position="158"/>
    </location>
</feature>
<feature type="domain" description="Major facilitator superfamily (MFS) profile" evidence="7">
    <location>
        <begin position="59"/>
        <end position="523"/>
    </location>
</feature>
<dbReference type="AlphaFoldDB" id="A0A4X2LSP1"/>
<dbReference type="OrthoDB" id="6612291at2759"/>
<evidence type="ECO:0000256" key="2">
    <source>
        <dbReference type="ARBA" id="ARBA00022692"/>
    </source>
</evidence>
<feature type="region of interest" description="Disordered" evidence="5">
    <location>
        <begin position="87"/>
        <end position="107"/>
    </location>
</feature>
<feature type="transmembrane region" description="Helical" evidence="6">
    <location>
        <begin position="472"/>
        <end position="492"/>
    </location>
</feature>
<feature type="transmembrane region" description="Helical" evidence="6">
    <location>
        <begin position="498"/>
        <end position="518"/>
    </location>
</feature>
<dbReference type="InterPro" id="IPR036259">
    <property type="entry name" value="MFS_trans_sf"/>
</dbReference>
<gene>
    <name evidence="8" type="primary">SLC22A17</name>
</gene>
<feature type="transmembrane region" description="Helical" evidence="6">
    <location>
        <begin position="409"/>
        <end position="428"/>
    </location>
</feature>
<keyword evidence="2 6" id="KW-0812">Transmembrane</keyword>
<feature type="transmembrane region" description="Helical" evidence="6">
    <location>
        <begin position="380"/>
        <end position="402"/>
    </location>
</feature>
<dbReference type="GO" id="GO:0022857">
    <property type="term" value="F:transmembrane transporter activity"/>
    <property type="evidence" value="ECO:0007669"/>
    <property type="project" value="InterPro"/>
</dbReference>
<dbReference type="RefSeq" id="XP_027698990.1">
    <property type="nucleotide sequence ID" value="XM_027843189.1"/>
</dbReference>
<evidence type="ECO:0000259" key="7">
    <source>
        <dbReference type="PROSITE" id="PS50850"/>
    </source>
</evidence>
<dbReference type="CTD" id="51310"/>
<reference evidence="8" key="2">
    <citation type="submission" date="2025-08" db="UniProtKB">
        <authorList>
            <consortium name="Ensembl"/>
        </authorList>
    </citation>
    <scope>IDENTIFICATION</scope>
</reference>
<organism evidence="8 9">
    <name type="scientific">Vombatus ursinus</name>
    <name type="common">Common wombat</name>
    <dbReference type="NCBI Taxonomy" id="29139"/>
    <lineage>
        <taxon>Eukaryota</taxon>
        <taxon>Metazoa</taxon>
        <taxon>Chordata</taxon>
        <taxon>Craniata</taxon>
        <taxon>Vertebrata</taxon>
        <taxon>Euteleostomi</taxon>
        <taxon>Mammalia</taxon>
        <taxon>Metatheria</taxon>
        <taxon>Diprotodontia</taxon>
        <taxon>Vombatidae</taxon>
        <taxon>Vombatus</taxon>
    </lineage>
</organism>
<dbReference type="Ensembl" id="ENSVURT00010030862.1">
    <property type="protein sequence ID" value="ENSVURP00010027093.1"/>
    <property type="gene ID" value="ENSVURG00010020757.1"/>
</dbReference>
<protein>
    <submittedName>
        <fullName evidence="8">Solute carrier family 22 member 17</fullName>
    </submittedName>
</protein>
<evidence type="ECO:0000256" key="5">
    <source>
        <dbReference type="SAM" id="MobiDB-lite"/>
    </source>
</evidence>
<reference evidence="9" key="1">
    <citation type="submission" date="2018-12" db="EMBL/GenBank/DDBJ databases">
        <authorList>
            <person name="Yazar S."/>
        </authorList>
    </citation>
    <scope>NUCLEOTIDE SEQUENCE [LARGE SCALE GENOMIC DNA]</scope>
</reference>
<accession>A0A4X2LSP1</accession>
<dbReference type="PROSITE" id="PS00216">
    <property type="entry name" value="SUGAR_TRANSPORT_1"/>
    <property type="match status" value="1"/>
</dbReference>
<feature type="region of interest" description="Disordered" evidence="5">
    <location>
        <begin position="1"/>
        <end position="20"/>
    </location>
</feature>
<feature type="transmembrane region" description="Helical" evidence="6">
    <location>
        <begin position="348"/>
        <end position="368"/>
    </location>
</feature>
<name>A0A4X2LSP1_VOMUR</name>
<comment type="subcellular location">
    <subcellularLocation>
        <location evidence="1">Membrane</location>
        <topology evidence="1">Multi-pass membrane protein</topology>
    </subcellularLocation>
</comment>
<dbReference type="GeneID" id="114028849"/>
<evidence type="ECO:0000256" key="1">
    <source>
        <dbReference type="ARBA" id="ARBA00004141"/>
    </source>
</evidence>
<feature type="transmembrane region" description="Helical" evidence="6">
    <location>
        <begin position="255"/>
        <end position="277"/>
    </location>
</feature>
<keyword evidence="3 6" id="KW-1133">Transmembrane helix</keyword>
<sequence length="563" mass="59664">MEPREGEGEGDGGPAAPDALGSSLSLAAAIGPPSFESLLSQVGVVGRAQQVQLGLSCLPLLFVALGLASDPILTLVPPLRCRQTNASGWEPPLNTSEEACSPPPPNSTRCPHGWDYSGLPVLTSNMVTQWDLVCERGWEVTLEQILFLLGFACGYLGLGHPTDRVGRRGVVLLALGLAGPCGVGGAAAGSPPGLTALRFLLGFMLAGADLGLYLTRLELCEPSQRLRAVLAGELMGVVGQFLLLGLALACKDWRLLLRLITAPCILFLLYGWPGLFLESSRWLLASRRTTEAQAVLRVLAQRNRPQGEPLGNEAEEALRDLENTCPLPATAQISLSALLSCRNIWKNLLILGFTTFIAHGIRHCYQLVGGGVGRKSQVDFNLYSLLAGGTAGLACIFLGVTVDRFGRRGILLLTMTLTGIASLVLLGLRDYLNDMAVTTFSVLGLFFSHAAGVLSILLAAEVIPTTVRGRGLGLILALGALGQLSGPVQRLHAGRGAFLQHVVLAACALLCILSIMLLPESKRKALPEALRDGELCRRPSLLRPPPPTRCDHVPLLATPTPAL</sequence>
<dbReference type="OMA" id="HHVIYSS"/>
<keyword evidence="4 6" id="KW-0472">Membrane</keyword>
<feature type="compositionally biased region" description="Polar residues" evidence="5">
    <location>
        <begin position="87"/>
        <end position="98"/>
    </location>
</feature>
<dbReference type="GO" id="GO:0005886">
    <property type="term" value="C:plasma membrane"/>
    <property type="evidence" value="ECO:0007669"/>
    <property type="project" value="Ensembl"/>
</dbReference>
<evidence type="ECO:0000256" key="3">
    <source>
        <dbReference type="ARBA" id="ARBA00022989"/>
    </source>
</evidence>
<dbReference type="Proteomes" id="UP000314987">
    <property type="component" value="Unassembled WGS sequence"/>
</dbReference>
<dbReference type="Pfam" id="PF00083">
    <property type="entry name" value="Sugar_tr"/>
    <property type="match status" value="1"/>
</dbReference>
<dbReference type="InterPro" id="IPR005828">
    <property type="entry name" value="MFS_sugar_transport-like"/>
</dbReference>
<dbReference type="PROSITE" id="PS50850">
    <property type="entry name" value="MFS"/>
    <property type="match status" value="1"/>
</dbReference>
<dbReference type="PANTHER" id="PTHR24064">
    <property type="entry name" value="SOLUTE CARRIER FAMILY 22 MEMBER"/>
    <property type="match status" value="1"/>
</dbReference>
<dbReference type="GeneTree" id="ENSGT00940000160959"/>
<feature type="transmembrane region" description="Helical" evidence="6">
    <location>
        <begin position="195"/>
        <end position="214"/>
    </location>
</feature>
<dbReference type="GO" id="GO:0031090">
    <property type="term" value="C:organelle membrane"/>
    <property type="evidence" value="ECO:0007669"/>
    <property type="project" value="Ensembl"/>
</dbReference>
<evidence type="ECO:0000256" key="6">
    <source>
        <dbReference type="SAM" id="Phobius"/>
    </source>
</evidence>
<keyword evidence="9" id="KW-1185">Reference proteome</keyword>
<evidence type="ECO:0000313" key="8">
    <source>
        <dbReference type="Ensembl" id="ENSVURP00010027093.1"/>
    </source>
</evidence>
<evidence type="ECO:0000256" key="4">
    <source>
        <dbReference type="ARBA" id="ARBA00023136"/>
    </source>
</evidence>
<dbReference type="STRING" id="29139.ENSVURP00010027093"/>
<proteinExistence type="predicted"/>
<dbReference type="InterPro" id="IPR020846">
    <property type="entry name" value="MFS_dom"/>
</dbReference>
<feature type="transmembrane region" description="Helical" evidence="6">
    <location>
        <begin position="226"/>
        <end position="249"/>
    </location>
</feature>
<reference evidence="8" key="3">
    <citation type="submission" date="2025-09" db="UniProtKB">
        <authorList>
            <consortium name="Ensembl"/>
        </authorList>
    </citation>
    <scope>IDENTIFICATION</scope>
</reference>
<feature type="transmembrane region" description="Helical" evidence="6">
    <location>
        <begin position="170"/>
        <end position="189"/>
    </location>
</feature>
<dbReference type="Gene3D" id="1.20.1250.20">
    <property type="entry name" value="MFS general substrate transporter like domains"/>
    <property type="match status" value="1"/>
</dbReference>
<dbReference type="SUPFAM" id="SSF103473">
    <property type="entry name" value="MFS general substrate transporter"/>
    <property type="match status" value="1"/>
</dbReference>
<evidence type="ECO:0000313" key="9">
    <source>
        <dbReference type="Proteomes" id="UP000314987"/>
    </source>
</evidence>
<feature type="transmembrane region" description="Helical" evidence="6">
    <location>
        <begin position="440"/>
        <end position="460"/>
    </location>
</feature>
<dbReference type="InterPro" id="IPR005829">
    <property type="entry name" value="Sugar_transporter_CS"/>
</dbReference>